<feature type="region of interest" description="Disordered" evidence="1">
    <location>
        <begin position="139"/>
        <end position="165"/>
    </location>
</feature>
<dbReference type="SUPFAM" id="SSF81891">
    <property type="entry name" value="Poly A polymerase C-terminal region-like"/>
    <property type="match status" value="1"/>
</dbReference>
<evidence type="ECO:0000313" key="3">
    <source>
        <dbReference type="Proteomes" id="UP001189429"/>
    </source>
</evidence>
<dbReference type="PANTHER" id="PTHR23044">
    <property type="entry name" value="3'-5' EXONUCLEASE ERI1-RELATED"/>
    <property type="match status" value="1"/>
</dbReference>
<dbReference type="SUPFAM" id="SSF53098">
    <property type="entry name" value="Ribonuclease H-like"/>
    <property type="match status" value="1"/>
</dbReference>
<dbReference type="InterPro" id="IPR051274">
    <property type="entry name" value="3-5_Exoribonuclease"/>
</dbReference>
<dbReference type="PANTHER" id="PTHR23044:SF61">
    <property type="entry name" value="3'-5' EXORIBONUCLEASE 1-RELATED"/>
    <property type="match status" value="1"/>
</dbReference>
<organism evidence="2 3">
    <name type="scientific">Prorocentrum cordatum</name>
    <dbReference type="NCBI Taxonomy" id="2364126"/>
    <lineage>
        <taxon>Eukaryota</taxon>
        <taxon>Sar</taxon>
        <taxon>Alveolata</taxon>
        <taxon>Dinophyceae</taxon>
        <taxon>Prorocentrales</taxon>
        <taxon>Prorocentraceae</taxon>
        <taxon>Prorocentrum</taxon>
    </lineage>
</organism>
<feature type="region of interest" description="Disordered" evidence="1">
    <location>
        <begin position="100"/>
        <end position="120"/>
    </location>
</feature>
<evidence type="ECO:0008006" key="4">
    <source>
        <dbReference type="Google" id="ProtNLM"/>
    </source>
</evidence>
<protein>
    <recommendedName>
        <fullName evidence="4">Exonuclease domain-containing protein</fullName>
    </recommendedName>
</protein>
<proteinExistence type="predicted"/>
<dbReference type="Proteomes" id="UP001189429">
    <property type="component" value="Unassembled WGS sequence"/>
</dbReference>
<gene>
    <name evidence="2" type="ORF">PCOR1329_LOCUS51591</name>
</gene>
<comment type="caution">
    <text evidence="2">The sequence shown here is derived from an EMBL/GenBank/DDBJ whole genome shotgun (WGS) entry which is preliminary data.</text>
</comment>
<feature type="compositionally biased region" description="Polar residues" evidence="1">
    <location>
        <begin position="106"/>
        <end position="120"/>
    </location>
</feature>
<keyword evidence="3" id="KW-1185">Reference proteome</keyword>
<feature type="compositionally biased region" description="Basic and acidic residues" evidence="1">
    <location>
        <begin position="142"/>
        <end position="165"/>
    </location>
</feature>
<sequence length="465" mass="50561">MGHMAADFYIMPSYGNQVRERGEGRMLGPPGIHAGMPLLECTLEIVSDWQKEDPTTVAASVDRAMDALGDVLMMVDSNGEHSQAMVTETINMCKVSESYEARNSKNRNPNVDEQQSWGEGSSKIQIEINGAPNFRAALPRGATEETTAKLDQFSGRDLRSGDADSLRGRQELSVGGAQEQTSGDSVAFVTDGPWDLEVMLPAQWRLAHEDAEVPAVFQQYVDLRTVFRRTHPSRRTPRAGKLHKMCRALAIDPVGPAHSGLADARNAARVALALMADGGVFAATPCSGEAEAAEEEPPAQELAAEALALLLGSLRGPEVASVCKDLRLSNVEQKFVASHVECLGHVPDGNNPGEVRRYVTAVGKSFAAAHWRLERAWAQAERDDEKRAAALRRLDAATATAAALDPESIAPSRLIFGGWLMEKTGVKPGLQLGRLKDWLYYLQVDQDIRSVQELEAALEGLDWQN</sequence>
<dbReference type="InterPro" id="IPR036397">
    <property type="entry name" value="RNaseH_sf"/>
</dbReference>
<accession>A0ABN9UVD1</accession>
<reference evidence="2" key="1">
    <citation type="submission" date="2023-10" db="EMBL/GenBank/DDBJ databases">
        <authorList>
            <person name="Chen Y."/>
            <person name="Shah S."/>
            <person name="Dougan E. K."/>
            <person name="Thang M."/>
            <person name="Chan C."/>
        </authorList>
    </citation>
    <scope>NUCLEOTIDE SEQUENCE [LARGE SCALE GENOMIC DNA]</scope>
</reference>
<name>A0ABN9UVD1_9DINO</name>
<dbReference type="EMBL" id="CAUYUJ010016262">
    <property type="protein sequence ID" value="CAK0863461.1"/>
    <property type="molecule type" value="Genomic_DNA"/>
</dbReference>
<evidence type="ECO:0000313" key="2">
    <source>
        <dbReference type="EMBL" id="CAK0863461.1"/>
    </source>
</evidence>
<dbReference type="InterPro" id="IPR012337">
    <property type="entry name" value="RNaseH-like_sf"/>
</dbReference>
<dbReference type="Gene3D" id="3.30.420.10">
    <property type="entry name" value="Ribonuclease H-like superfamily/Ribonuclease H"/>
    <property type="match status" value="1"/>
</dbReference>
<evidence type="ECO:0000256" key="1">
    <source>
        <dbReference type="SAM" id="MobiDB-lite"/>
    </source>
</evidence>
<feature type="non-terminal residue" evidence="2">
    <location>
        <position position="465"/>
    </location>
</feature>